<proteinExistence type="predicted"/>
<name>A0A6C0CKK6_9ZZZZ</name>
<accession>A0A6C0CKK6</accession>
<organism evidence="1">
    <name type="scientific">viral metagenome</name>
    <dbReference type="NCBI Taxonomy" id="1070528"/>
    <lineage>
        <taxon>unclassified sequences</taxon>
        <taxon>metagenomes</taxon>
        <taxon>organismal metagenomes</taxon>
    </lineage>
</organism>
<dbReference type="AlphaFoldDB" id="A0A6C0CKK6"/>
<sequence>METKIKIYRKYLNNLSQKDMFRADGMLSKKRFYDVTELYTEQLKLVDLGMPTTVKEYVLKLVTAEYTPGNCEEIMSNYIKLVLHLTKEVVHMSSSVE</sequence>
<dbReference type="EMBL" id="MN739436">
    <property type="protein sequence ID" value="QHT04692.1"/>
    <property type="molecule type" value="Genomic_DNA"/>
</dbReference>
<evidence type="ECO:0000313" key="1">
    <source>
        <dbReference type="EMBL" id="QHT04692.1"/>
    </source>
</evidence>
<reference evidence="1" key="1">
    <citation type="journal article" date="2020" name="Nature">
        <title>Giant virus diversity and host interactions through global metagenomics.</title>
        <authorList>
            <person name="Schulz F."/>
            <person name="Roux S."/>
            <person name="Paez-Espino D."/>
            <person name="Jungbluth S."/>
            <person name="Walsh D.A."/>
            <person name="Denef V.J."/>
            <person name="McMahon K.D."/>
            <person name="Konstantinidis K.T."/>
            <person name="Eloe-Fadrosh E.A."/>
            <person name="Kyrpides N.C."/>
            <person name="Woyke T."/>
        </authorList>
    </citation>
    <scope>NUCLEOTIDE SEQUENCE</scope>
    <source>
        <strain evidence="1">GVMAG-M-3300021343-4</strain>
    </source>
</reference>
<protein>
    <submittedName>
        <fullName evidence="1">Uncharacterized protein</fullName>
    </submittedName>
</protein>